<dbReference type="AlphaFoldDB" id="A0A9W4UQW2"/>
<gene>
    <name evidence="2" type="ORF">PDIGIT_LOCUS12958</name>
</gene>
<protein>
    <recommendedName>
        <fullName evidence="4">Secreted protein</fullName>
    </recommendedName>
</protein>
<name>A0A9W4UQW2_9PLEO</name>
<feature type="chain" id="PRO_5040725147" description="Secreted protein" evidence="1">
    <location>
        <begin position="18"/>
        <end position="102"/>
    </location>
</feature>
<keyword evidence="3" id="KW-1185">Reference proteome</keyword>
<sequence>MALGFIPCLLEMAAVCSVQLRYSGTQSFVLGKLSLVCLLQDLVASGQFDGCGYPVFVCLLRLRYGSVPARSGGHEIYLEVLTSTALPPQGIVRIEQLILGIP</sequence>
<keyword evidence="1" id="KW-0732">Signal</keyword>
<dbReference type="EMBL" id="CAOQHR010000009">
    <property type="protein sequence ID" value="CAI6339794.1"/>
    <property type="molecule type" value="Genomic_DNA"/>
</dbReference>
<reference evidence="2" key="1">
    <citation type="submission" date="2023-01" db="EMBL/GenBank/DDBJ databases">
        <authorList>
            <person name="Van Ghelder C."/>
            <person name="Rancurel C."/>
        </authorList>
    </citation>
    <scope>NUCLEOTIDE SEQUENCE</scope>
    <source>
        <strain evidence="2">CNCM I-4278</strain>
    </source>
</reference>
<organism evidence="2 3">
    <name type="scientific">Periconia digitata</name>
    <dbReference type="NCBI Taxonomy" id="1303443"/>
    <lineage>
        <taxon>Eukaryota</taxon>
        <taxon>Fungi</taxon>
        <taxon>Dikarya</taxon>
        <taxon>Ascomycota</taxon>
        <taxon>Pezizomycotina</taxon>
        <taxon>Dothideomycetes</taxon>
        <taxon>Pleosporomycetidae</taxon>
        <taxon>Pleosporales</taxon>
        <taxon>Massarineae</taxon>
        <taxon>Periconiaceae</taxon>
        <taxon>Periconia</taxon>
    </lineage>
</organism>
<dbReference type="Proteomes" id="UP001152607">
    <property type="component" value="Unassembled WGS sequence"/>
</dbReference>
<proteinExistence type="predicted"/>
<evidence type="ECO:0000313" key="2">
    <source>
        <dbReference type="EMBL" id="CAI6339794.1"/>
    </source>
</evidence>
<feature type="signal peptide" evidence="1">
    <location>
        <begin position="1"/>
        <end position="17"/>
    </location>
</feature>
<evidence type="ECO:0000256" key="1">
    <source>
        <dbReference type="SAM" id="SignalP"/>
    </source>
</evidence>
<accession>A0A9W4UQW2</accession>
<evidence type="ECO:0008006" key="4">
    <source>
        <dbReference type="Google" id="ProtNLM"/>
    </source>
</evidence>
<evidence type="ECO:0000313" key="3">
    <source>
        <dbReference type="Proteomes" id="UP001152607"/>
    </source>
</evidence>
<comment type="caution">
    <text evidence="2">The sequence shown here is derived from an EMBL/GenBank/DDBJ whole genome shotgun (WGS) entry which is preliminary data.</text>
</comment>